<dbReference type="InterPro" id="IPR004000">
    <property type="entry name" value="Actin"/>
</dbReference>
<dbReference type="Pfam" id="PF12937">
    <property type="entry name" value="F-box-like"/>
    <property type="match status" value="1"/>
</dbReference>
<dbReference type="InterPro" id="IPR020902">
    <property type="entry name" value="Actin/actin-like_CS"/>
</dbReference>
<dbReference type="PROSITE" id="PS01132">
    <property type="entry name" value="ACTINS_ACT_LIKE"/>
    <property type="match status" value="1"/>
</dbReference>
<dbReference type="Gene3D" id="1.20.1280.50">
    <property type="match status" value="1"/>
</dbReference>
<feature type="domain" description="F-box" evidence="8">
    <location>
        <begin position="424"/>
        <end position="470"/>
    </location>
</feature>
<protein>
    <submittedName>
        <fullName evidence="9">CLUMA_CG001154, isoform A</fullName>
    </submittedName>
</protein>
<dbReference type="Gene3D" id="3.80.10.10">
    <property type="entry name" value="Ribonuclease Inhibitor"/>
    <property type="match status" value="1"/>
</dbReference>
<evidence type="ECO:0000259" key="8">
    <source>
        <dbReference type="PROSITE" id="PS50181"/>
    </source>
</evidence>
<dbReference type="InterPro" id="IPR001810">
    <property type="entry name" value="F-box_dom"/>
</dbReference>
<keyword evidence="6" id="KW-0009">Actin-binding</keyword>
<accession>A0A1J1HH54</accession>
<keyword evidence="10" id="KW-1185">Reference proteome</keyword>
<proteinExistence type="inferred from homology"/>
<evidence type="ECO:0000313" key="10">
    <source>
        <dbReference type="Proteomes" id="UP000183832"/>
    </source>
</evidence>
<evidence type="ECO:0000256" key="1">
    <source>
        <dbReference type="ARBA" id="ARBA00004245"/>
    </source>
</evidence>
<dbReference type="SMART" id="SM00256">
    <property type="entry name" value="FBOX"/>
    <property type="match status" value="1"/>
</dbReference>
<dbReference type="InterPro" id="IPR043129">
    <property type="entry name" value="ATPase_NBD"/>
</dbReference>
<dbReference type="AlphaFoldDB" id="A0A1J1HH54"/>
<dbReference type="PANTHER" id="PTHR11937">
    <property type="entry name" value="ACTIN"/>
    <property type="match status" value="1"/>
</dbReference>
<comment type="subcellular location">
    <subcellularLocation>
        <location evidence="1">Cytoplasm</location>
        <location evidence="1">Cytoskeleton</location>
    </subcellularLocation>
</comment>
<keyword evidence="4" id="KW-0547">Nucleotide-binding</keyword>
<dbReference type="Pfam" id="PF00022">
    <property type="entry name" value="Actin"/>
    <property type="match status" value="1"/>
</dbReference>
<dbReference type="EMBL" id="CVRI01000004">
    <property type="protein sequence ID" value="CRK87352.1"/>
    <property type="molecule type" value="Genomic_DNA"/>
</dbReference>
<evidence type="ECO:0000256" key="6">
    <source>
        <dbReference type="ARBA" id="ARBA00023203"/>
    </source>
</evidence>
<dbReference type="Proteomes" id="UP000183832">
    <property type="component" value="Unassembled WGS sequence"/>
</dbReference>
<keyword evidence="3" id="KW-0963">Cytoplasm</keyword>
<dbReference type="OrthoDB" id="10251209at2759"/>
<organism evidence="9 10">
    <name type="scientific">Clunio marinus</name>
    <dbReference type="NCBI Taxonomy" id="568069"/>
    <lineage>
        <taxon>Eukaryota</taxon>
        <taxon>Metazoa</taxon>
        <taxon>Ecdysozoa</taxon>
        <taxon>Arthropoda</taxon>
        <taxon>Hexapoda</taxon>
        <taxon>Insecta</taxon>
        <taxon>Pterygota</taxon>
        <taxon>Neoptera</taxon>
        <taxon>Endopterygota</taxon>
        <taxon>Diptera</taxon>
        <taxon>Nematocera</taxon>
        <taxon>Chironomoidea</taxon>
        <taxon>Chironomidae</taxon>
        <taxon>Clunio</taxon>
    </lineage>
</organism>
<dbReference type="GO" id="GO:0003779">
    <property type="term" value="F:actin binding"/>
    <property type="evidence" value="ECO:0007669"/>
    <property type="project" value="UniProtKB-KW"/>
</dbReference>
<dbReference type="SUPFAM" id="SSF81383">
    <property type="entry name" value="F-box domain"/>
    <property type="match status" value="1"/>
</dbReference>
<evidence type="ECO:0000256" key="3">
    <source>
        <dbReference type="ARBA" id="ARBA00022490"/>
    </source>
</evidence>
<dbReference type="Gene3D" id="3.30.420.40">
    <property type="match status" value="2"/>
</dbReference>
<gene>
    <name evidence="9" type="ORF">CLUMA_CG001154</name>
</gene>
<dbReference type="CDD" id="cd10220">
    <property type="entry name" value="ASKHA_NBD_Arp2"/>
    <property type="match status" value="1"/>
</dbReference>
<evidence type="ECO:0000256" key="5">
    <source>
        <dbReference type="ARBA" id="ARBA00022840"/>
    </source>
</evidence>
<name>A0A1J1HH54_9DIPT</name>
<dbReference type="FunFam" id="3.30.420.40:FF:000538">
    <property type="entry name" value="Actin-related protein 2"/>
    <property type="match status" value="1"/>
</dbReference>
<dbReference type="SUPFAM" id="SSF53067">
    <property type="entry name" value="Actin-like ATPase domain"/>
    <property type="match status" value="2"/>
</dbReference>
<sequence>MDNQGRNVIVCDNGTGFVKCGYAGSNFPAHIFPSMVGRPTIRAVNKIGDIEVKDAGTSTLPDLMVGDEASQLRSMLEVSYPMENGMVRNWEDMRHVWDYTFGPKKMNIDPKNTKILLTEPPLNPLKNREKMIEVMFEEYGFDSTYIAIQAVLTLYAQGLISGVVIDSGDGVTHICPVYESYALPHLTKRLDIAGRDITKYLIKLLLLRGYAFNHSADFETVRMMKEKLCYIGYDIEMEQRLALETTVLVESYTLPDGRVIKVGGERFEAPEALFQPHLINVEGQGIAELVFNTIQAADMDMRPELYKRIVLSGGSTMYPGLPSRLEREIKQLYLERVLKNDIDKLSKFKIRIDDPPRRKDMVFIGGAVLAGLNKNKDEFWMSKAEYQEMGLKKFVSHRQIKEANMNFLGLLKKRDELSTSNKDPFNLDVFPDEIRQLILSYLSVDDLINACLVSRLWNETIGSSLAFRKNVAIKLHSWNSGEPPISNSSRNYEILTICNYKFEQRTLAALRGKNWKNVTLSIGKIPSQKSFIKIMEIFKNVKNLKVLSTNIRELNTTSKLVLPELTTLALSDVTLDLFDIFITHQPSLKSLSLRFISCDILSPQRVGEALVHFLTLNENIKHLEINHTVTNDLFLVNIAKALKLKLKSLVIGFNSSNADNSNSTYLSIRSNIEEFLKSQGESIEYLKLVLHQKFIREDPDEAFVRRWRAVGLMIPLDPEISSNDVSIIFNQWNSLTSLKHLNIRFLQNSEDFEENRDLKKTLKRNTNVISLSLQFMNVQGPPSLAIALMKLLPNLQSLYITKLTPNIVRHAAINLKALRMLNCFSFEGECQQEYNDLKASQTAVNNFIVISDRCAYG</sequence>
<evidence type="ECO:0000256" key="2">
    <source>
        <dbReference type="ARBA" id="ARBA00010121"/>
    </source>
</evidence>
<evidence type="ECO:0000256" key="4">
    <source>
        <dbReference type="ARBA" id="ARBA00022741"/>
    </source>
</evidence>
<dbReference type="GO" id="GO:0005524">
    <property type="term" value="F:ATP binding"/>
    <property type="evidence" value="ECO:0007669"/>
    <property type="project" value="UniProtKB-KW"/>
</dbReference>
<dbReference type="Gene3D" id="3.90.640.10">
    <property type="entry name" value="Actin, Chain A, domain 4"/>
    <property type="match status" value="1"/>
</dbReference>
<dbReference type="PROSITE" id="PS50181">
    <property type="entry name" value="FBOX"/>
    <property type="match status" value="1"/>
</dbReference>
<dbReference type="GO" id="GO:0005856">
    <property type="term" value="C:cytoskeleton"/>
    <property type="evidence" value="ECO:0007669"/>
    <property type="project" value="UniProtKB-SubCell"/>
</dbReference>
<reference evidence="9 10" key="1">
    <citation type="submission" date="2015-04" db="EMBL/GenBank/DDBJ databases">
        <authorList>
            <person name="Syromyatnikov M.Y."/>
            <person name="Popov V.N."/>
        </authorList>
    </citation>
    <scope>NUCLEOTIDE SEQUENCE [LARGE SCALE GENOMIC DNA]</scope>
</reference>
<keyword evidence="7" id="KW-0206">Cytoskeleton</keyword>
<dbReference type="SUPFAM" id="SSF52047">
    <property type="entry name" value="RNI-like"/>
    <property type="match status" value="1"/>
</dbReference>
<dbReference type="FunFam" id="3.90.640.10:FF:000005">
    <property type="entry name" value="Actin-related protein 2"/>
    <property type="match status" value="1"/>
</dbReference>
<evidence type="ECO:0000313" key="9">
    <source>
        <dbReference type="EMBL" id="CRK87352.1"/>
    </source>
</evidence>
<keyword evidence="5" id="KW-0067">ATP-binding</keyword>
<dbReference type="SMART" id="SM00268">
    <property type="entry name" value="ACTIN"/>
    <property type="match status" value="1"/>
</dbReference>
<dbReference type="InterPro" id="IPR032675">
    <property type="entry name" value="LRR_dom_sf"/>
</dbReference>
<dbReference type="InterPro" id="IPR036047">
    <property type="entry name" value="F-box-like_dom_sf"/>
</dbReference>
<dbReference type="PRINTS" id="PR00190">
    <property type="entry name" value="ACTIN"/>
</dbReference>
<evidence type="ECO:0000256" key="7">
    <source>
        <dbReference type="ARBA" id="ARBA00023212"/>
    </source>
</evidence>
<dbReference type="STRING" id="568069.A0A1J1HH54"/>
<comment type="similarity">
    <text evidence="2">Belongs to the actin family. ARP2 subfamily.</text>
</comment>